<dbReference type="AlphaFoldDB" id="A0A2D6LPT8"/>
<feature type="domain" description="Glycosyl transferase family 1" evidence="2">
    <location>
        <begin position="195"/>
        <end position="355"/>
    </location>
</feature>
<evidence type="ECO:0000256" key="1">
    <source>
        <dbReference type="ARBA" id="ARBA00022679"/>
    </source>
</evidence>
<dbReference type="Gene3D" id="3.40.50.2000">
    <property type="entry name" value="Glycogen Phosphorylase B"/>
    <property type="match status" value="2"/>
</dbReference>
<dbReference type="CDD" id="cd03801">
    <property type="entry name" value="GT4_PimA-like"/>
    <property type="match status" value="1"/>
</dbReference>
<evidence type="ECO:0000313" key="4">
    <source>
        <dbReference type="EMBL" id="MAG18209.1"/>
    </source>
</evidence>
<dbReference type="SUPFAM" id="SSF53756">
    <property type="entry name" value="UDP-Glycosyltransferase/glycogen phosphorylase"/>
    <property type="match status" value="1"/>
</dbReference>
<keyword evidence="1" id="KW-0808">Transferase</keyword>
<evidence type="ECO:0000313" key="5">
    <source>
        <dbReference type="Proteomes" id="UP000226712"/>
    </source>
</evidence>
<evidence type="ECO:0000259" key="3">
    <source>
        <dbReference type="Pfam" id="PF13439"/>
    </source>
</evidence>
<dbReference type="InterPro" id="IPR001296">
    <property type="entry name" value="Glyco_trans_1"/>
</dbReference>
<accession>A0A2D6LPT8</accession>
<sequence>MKIAFVNFDLGRRNAVPSILTNISLELNKKHRVKVFCGIKPRDRGGLSFQSVNFLGFPFFRDFWFSLTSFFWFKKKDFDVAISSGLPFLNSDLVVSPSCILHAVKLLWTHNKKIPIPVSWTDKIIITINIFPALFLEFLVYRFRLYKKIVSVSTIHKNQLMQLYGVPDSDIEVVPCGVEFSRFNSSPFKRSKIRNKIRGELGLKEQKVILFVGTEFLRKGLAYLIESIPLLVDETAVLVVVGDDNRVPYEDQVKRLGIENRVFFVGRKENLQDYYFLSDVFVFPSFYESFGIAALEVMASKIPVLISDNCGVTEFISGDSFLSIDEPWNVKEIARKTDLLLSNSKDVKKMVENAYLDVKDFSWGKVSKKYAKIVAEIPKNKKQLKQ</sequence>
<comment type="caution">
    <text evidence="4">The sequence shown here is derived from an EMBL/GenBank/DDBJ whole genome shotgun (WGS) entry which is preliminary data.</text>
</comment>
<organism evidence="4 5">
    <name type="scientific">Candidatus Iainarchaeum sp</name>
    <dbReference type="NCBI Taxonomy" id="3101447"/>
    <lineage>
        <taxon>Archaea</taxon>
        <taxon>Candidatus Iainarchaeota</taxon>
        <taxon>Candidatus Iainarchaeia</taxon>
        <taxon>Candidatus Iainarchaeales</taxon>
        <taxon>Candidatus Iainarchaeaceae</taxon>
        <taxon>Candidatus Iainarchaeum</taxon>
    </lineage>
</organism>
<evidence type="ECO:0000259" key="2">
    <source>
        <dbReference type="Pfam" id="PF00534"/>
    </source>
</evidence>
<dbReference type="Pfam" id="PF00534">
    <property type="entry name" value="Glycos_transf_1"/>
    <property type="match status" value="1"/>
</dbReference>
<dbReference type="GO" id="GO:0016757">
    <property type="term" value="F:glycosyltransferase activity"/>
    <property type="evidence" value="ECO:0007669"/>
    <property type="project" value="InterPro"/>
</dbReference>
<name>A0A2D6LPT8_9ARCH</name>
<protein>
    <recommendedName>
        <fullName evidence="6">Glycosyltransferase family 4 protein</fullName>
    </recommendedName>
</protein>
<evidence type="ECO:0008006" key="6">
    <source>
        <dbReference type="Google" id="ProtNLM"/>
    </source>
</evidence>
<reference evidence="5" key="1">
    <citation type="submission" date="2017-09" db="EMBL/GenBank/DDBJ databases">
        <title>The Reconstruction of 2,631 Draft Metagenome-Assembled Genomes from the Global Oceans.</title>
        <authorList>
            <person name="Tully B.J."/>
            <person name="Graham E.D."/>
            <person name="Heidelberg J.F."/>
        </authorList>
    </citation>
    <scope>NUCLEOTIDE SEQUENCE [LARGE SCALE GENOMIC DNA]</scope>
</reference>
<dbReference type="InterPro" id="IPR028098">
    <property type="entry name" value="Glyco_trans_4-like_N"/>
</dbReference>
<feature type="domain" description="Glycosyltransferase subfamily 4-like N-terminal" evidence="3">
    <location>
        <begin position="21"/>
        <end position="181"/>
    </location>
</feature>
<proteinExistence type="predicted"/>
<dbReference type="PANTHER" id="PTHR46401:SF2">
    <property type="entry name" value="GLYCOSYLTRANSFERASE WBBK-RELATED"/>
    <property type="match status" value="1"/>
</dbReference>
<dbReference type="EMBL" id="NZBD01000013">
    <property type="protein sequence ID" value="MAG18209.1"/>
    <property type="molecule type" value="Genomic_DNA"/>
</dbReference>
<dbReference type="Pfam" id="PF13439">
    <property type="entry name" value="Glyco_transf_4"/>
    <property type="match status" value="1"/>
</dbReference>
<dbReference type="PANTHER" id="PTHR46401">
    <property type="entry name" value="GLYCOSYLTRANSFERASE WBBK-RELATED"/>
    <property type="match status" value="1"/>
</dbReference>
<gene>
    <name evidence="4" type="ORF">CL944_01910</name>
</gene>
<dbReference type="Proteomes" id="UP000226712">
    <property type="component" value="Unassembled WGS sequence"/>
</dbReference>